<evidence type="ECO:0000256" key="2">
    <source>
        <dbReference type="ARBA" id="ARBA00023015"/>
    </source>
</evidence>
<evidence type="ECO:0000256" key="3">
    <source>
        <dbReference type="ARBA" id="ARBA00023125"/>
    </source>
</evidence>
<dbReference type="InterPro" id="IPR058163">
    <property type="entry name" value="LysR-type_TF_proteobact-type"/>
</dbReference>
<feature type="compositionally biased region" description="Low complexity" evidence="5">
    <location>
        <begin position="1"/>
        <end position="14"/>
    </location>
</feature>
<name>A0A6N0JM56_ACHDE</name>
<dbReference type="SUPFAM" id="SSF53850">
    <property type="entry name" value="Periplasmic binding protein-like II"/>
    <property type="match status" value="1"/>
</dbReference>
<dbReference type="PANTHER" id="PTHR30537">
    <property type="entry name" value="HTH-TYPE TRANSCRIPTIONAL REGULATOR"/>
    <property type="match status" value="1"/>
</dbReference>
<dbReference type="Pfam" id="PF03466">
    <property type="entry name" value="LysR_substrate"/>
    <property type="match status" value="1"/>
</dbReference>
<dbReference type="AlphaFoldDB" id="A0A6N0JM56"/>
<dbReference type="GO" id="GO:0003677">
    <property type="term" value="F:DNA binding"/>
    <property type="evidence" value="ECO:0007669"/>
    <property type="project" value="UniProtKB-KW"/>
</dbReference>
<dbReference type="PANTHER" id="PTHR30537:SF5">
    <property type="entry name" value="HTH-TYPE TRANSCRIPTIONAL ACTIVATOR TTDR-RELATED"/>
    <property type="match status" value="1"/>
</dbReference>
<protein>
    <submittedName>
        <fullName evidence="7">LysR family transcriptional regulator</fullName>
    </submittedName>
</protein>
<evidence type="ECO:0000259" key="6">
    <source>
        <dbReference type="PROSITE" id="PS50931"/>
    </source>
</evidence>
<dbReference type="InterPro" id="IPR036390">
    <property type="entry name" value="WH_DNA-bd_sf"/>
</dbReference>
<dbReference type="FunFam" id="1.10.10.10:FF:000001">
    <property type="entry name" value="LysR family transcriptional regulator"/>
    <property type="match status" value="1"/>
</dbReference>
<dbReference type="GO" id="GO:0003700">
    <property type="term" value="F:DNA-binding transcription factor activity"/>
    <property type="evidence" value="ECO:0007669"/>
    <property type="project" value="InterPro"/>
</dbReference>
<dbReference type="Gene3D" id="3.40.190.290">
    <property type="match status" value="1"/>
</dbReference>
<dbReference type="InterPro" id="IPR005119">
    <property type="entry name" value="LysR_subst-bd"/>
</dbReference>
<evidence type="ECO:0000313" key="8">
    <source>
        <dbReference type="Proteomes" id="UP000509782"/>
    </source>
</evidence>
<dbReference type="Gene3D" id="1.10.10.10">
    <property type="entry name" value="Winged helix-like DNA-binding domain superfamily/Winged helix DNA-binding domain"/>
    <property type="match status" value="1"/>
</dbReference>
<evidence type="ECO:0000313" key="7">
    <source>
        <dbReference type="EMBL" id="QKQ47738.1"/>
    </source>
</evidence>
<keyword evidence="2" id="KW-0805">Transcription regulation</keyword>
<evidence type="ECO:0000256" key="5">
    <source>
        <dbReference type="SAM" id="MobiDB-lite"/>
    </source>
</evidence>
<evidence type="ECO:0000256" key="1">
    <source>
        <dbReference type="ARBA" id="ARBA00009437"/>
    </source>
</evidence>
<organism evidence="7 8">
    <name type="scientific">Achromobacter denitrificans</name>
    <name type="common">Alcaligenes denitrificans</name>
    <dbReference type="NCBI Taxonomy" id="32002"/>
    <lineage>
        <taxon>Bacteria</taxon>
        <taxon>Pseudomonadati</taxon>
        <taxon>Pseudomonadota</taxon>
        <taxon>Betaproteobacteria</taxon>
        <taxon>Burkholderiales</taxon>
        <taxon>Alcaligenaceae</taxon>
        <taxon>Achromobacter</taxon>
    </lineage>
</organism>
<dbReference type="RefSeq" id="WP_174716455.1">
    <property type="nucleotide sequence ID" value="NZ_CP054569.1"/>
</dbReference>
<dbReference type="InterPro" id="IPR036388">
    <property type="entry name" value="WH-like_DNA-bd_sf"/>
</dbReference>
<dbReference type="CDD" id="cd08422">
    <property type="entry name" value="PBP2_CrgA_like"/>
    <property type="match status" value="1"/>
</dbReference>
<keyword evidence="4" id="KW-0804">Transcription</keyword>
<dbReference type="SUPFAM" id="SSF46785">
    <property type="entry name" value="Winged helix' DNA-binding domain"/>
    <property type="match status" value="1"/>
</dbReference>
<gene>
    <name evidence="7" type="ORF">FOC81_13975</name>
</gene>
<dbReference type="PRINTS" id="PR00039">
    <property type="entry name" value="HTHLYSR"/>
</dbReference>
<feature type="domain" description="HTH lysR-type" evidence="6">
    <location>
        <begin position="44"/>
        <end position="95"/>
    </location>
</feature>
<dbReference type="PROSITE" id="PS50931">
    <property type="entry name" value="HTH_LYSR"/>
    <property type="match status" value="1"/>
</dbReference>
<dbReference type="InterPro" id="IPR000847">
    <property type="entry name" value="LysR_HTH_N"/>
</dbReference>
<evidence type="ECO:0000256" key="4">
    <source>
        <dbReference type="ARBA" id="ARBA00023163"/>
    </source>
</evidence>
<keyword evidence="3" id="KW-0238">DNA-binding</keyword>
<feature type="region of interest" description="Disordered" evidence="5">
    <location>
        <begin position="1"/>
        <end position="27"/>
    </location>
</feature>
<reference evidence="7 8" key="1">
    <citation type="submission" date="2020-05" db="EMBL/GenBank/DDBJ databases">
        <title>FDA dAtabase for Regulatory Grade micrObial Sequences (FDA-ARGOS): Supporting development and validation of Infectious Disease Dx tests.</title>
        <authorList>
            <person name="Sproer C."/>
            <person name="Gronow S."/>
            <person name="Severitt S."/>
            <person name="Schroder I."/>
            <person name="Tallon L."/>
            <person name="Sadzewicz L."/>
            <person name="Zhao X."/>
            <person name="Vavikolanu K."/>
            <person name="Mehta A."/>
            <person name="Aluvathingal J."/>
            <person name="Nadendla S."/>
            <person name="Myers T."/>
            <person name="Yan Y."/>
            <person name="Sichtig H."/>
        </authorList>
    </citation>
    <scope>NUCLEOTIDE SEQUENCE [LARGE SCALE GENOMIC DNA]</scope>
    <source>
        <strain evidence="7 8">FDAARGOS_787</strain>
    </source>
</reference>
<sequence length="349" mass="38076">MDTKNAASRAAAPAFDPHSAPAGPPGTGADSLADSFATSYAGVVAFIAVAAEGNFAKAGDRLGIGRSAVSRSVQKLEDQLGVRLFVRTTRSTSLTREGERFYENCFPGVERIVQALDDMRELRQGPPSGQLRVCSTVGFGRKIVAPLLKGFRDAYPGISVDLVLDDAPTDFTKDRIDVSFRNGRMEDSQVIAKQLIPMQMLLCASPAYAAAHPLPRGIDDLAGHRCVNFRLASGRVYEWEFKVEGRMRKFAPPAMLAFNDADLVLQAVLDGEGIAQMAGYQTSDHLRAGTLVACLPQYSPDDRGHYLCYLSREHLPGRIRVFIDYMTARIRALDLQSLESQLLKNQPAP</sequence>
<dbReference type="Pfam" id="PF00126">
    <property type="entry name" value="HTH_1"/>
    <property type="match status" value="1"/>
</dbReference>
<proteinExistence type="inferred from homology"/>
<dbReference type="Proteomes" id="UP000509782">
    <property type="component" value="Chromosome"/>
</dbReference>
<dbReference type="EMBL" id="CP054569">
    <property type="protein sequence ID" value="QKQ47738.1"/>
    <property type="molecule type" value="Genomic_DNA"/>
</dbReference>
<comment type="similarity">
    <text evidence="1">Belongs to the LysR transcriptional regulatory family.</text>
</comment>
<accession>A0A6N0JM56</accession>